<dbReference type="InterPro" id="IPR043519">
    <property type="entry name" value="NT_sf"/>
</dbReference>
<dbReference type="GO" id="GO:0000166">
    <property type="term" value="F:nucleotide binding"/>
    <property type="evidence" value="ECO:0007669"/>
    <property type="project" value="UniProtKB-KW"/>
</dbReference>
<evidence type="ECO:0000256" key="2">
    <source>
        <dbReference type="ARBA" id="ARBA00022679"/>
    </source>
</evidence>
<dbReference type="STRING" id="933852.A0A0C2X4F2"/>
<evidence type="ECO:0000259" key="7">
    <source>
        <dbReference type="Pfam" id="PF01743"/>
    </source>
</evidence>
<dbReference type="EMBL" id="KN824279">
    <property type="protein sequence ID" value="KIM33013.1"/>
    <property type="molecule type" value="Genomic_DNA"/>
</dbReference>
<dbReference type="Proteomes" id="UP000054097">
    <property type="component" value="Unassembled WGS sequence"/>
</dbReference>
<reference evidence="10" key="2">
    <citation type="submission" date="2015-01" db="EMBL/GenBank/DDBJ databases">
        <title>Evolutionary Origins and Diversification of the Mycorrhizal Mutualists.</title>
        <authorList>
            <consortium name="DOE Joint Genome Institute"/>
            <consortium name="Mycorrhizal Genomics Consortium"/>
            <person name="Kohler A."/>
            <person name="Kuo A."/>
            <person name="Nagy L.G."/>
            <person name="Floudas D."/>
            <person name="Copeland A."/>
            <person name="Barry K.W."/>
            <person name="Cichocki N."/>
            <person name="Veneault-Fourrey C."/>
            <person name="LaButti K."/>
            <person name="Lindquist E.A."/>
            <person name="Lipzen A."/>
            <person name="Lundell T."/>
            <person name="Morin E."/>
            <person name="Murat C."/>
            <person name="Riley R."/>
            <person name="Ohm R."/>
            <person name="Sun H."/>
            <person name="Tunlid A."/>
            <person name="Henrissat B."/>
            <person name="Grigoriev I.V."/>
            <person name="Hibbett D.S."/>
            <person name="Martin F."/>
        </authorList>
    </citation>
    <scope>NUCLEOTIDE SEQUENCE [LARGE SCALE GENOMIC DNA]</scope>
    <source>
        <strain evidence="10">MAFF 305830</strain>
    </source>
</reference>
<dbReference type="InterPro" id="IPR032828">
    <property type="entry name" value="PolyA_RNA-bd"/>
</dbReference>
<dbReference type="HOGENOM" id="CLU_019592_2_1_1"/>
<dbReference type="GO" id="GO:0003723">
    <property type="term" value="F:RNA binding"/>
    <property type="evidence" value="ECO:0007669"/>
    <property type="project" value="UniProtKB-KW"/>
</dbReference>
<dbReference type="Gene3D" id="3.30.460.10">
    <property type="entry name" value="Beta Polymerase, domain 2"/>
    <property type="match status" value="1"/>
</dbReference>
<evidence type="ECO:0000313" key="10">
    <source>
        <dbReference type="Proteomes" id="UP000054097"/>
    </source>
</evidence>
<evidence type="ECO:0008006" key="11">
    <source>
        <dbReference type="Google" id="ProtNLM"/>
    </source>
</evidence>
<feature type="region of interest" description="Disordered" evidence="6">
    <location>
        <begin position="521"/>
        <end position="540"/>
    </location>
</feature>
<dbReference type="GO" id="GO:0052927">
    <property type="term" value="F:CC tRNA cytidylyltransferase activity"/>
    <property type="evidence" value="ECO:0007669"/>
    <property type="project" value="TreeGrafter"/>
</dbReference>
<dbReference type="CDD" id="cd05398">
    <property type="entry name" value="NT_ClassII-CCAase"/>
    <property type="match status" value="1"/>
</dbReference>
<keyword evidence="2 5" id="KW-0808">Transferase</keyword>
<dbReference type="Gene3D" id="1.10.3090.10">
    <property type="entry name" value="cca-adding enzyme, domain 2"/>
    <property type="match status" value="1"/>
</dbReference>
<evidence type="ECO:0000313" key="9">
    <source>
        <dbReference type="EMBL" id="KIM33013.1"/>
    </source>
</evidence>
<proteinExistence type="inferred from homology"/>
<dbReference type="SUPFAM" id="SSF81301">
    <property type="entry name" value="Nucleotidyltransferase"/>
    <property type="match status" value="1"/>
</dbReference>
<evidence type="ECO:0000259" key="8">
    <source>
        <dbReference type="Pfam" id="PF12627"/>
    </source>
</evidence>
<evidence type="ECO:0000256" key="1">
    <source>
        <dbReference type="ARBA" id="ARBA00007265"/>
    </source>
</evidence>
<dbReference type="Pfam" id="PF12627">
    <property type="entry name" value="PolyA_pol_RNAbd"/>
    <property type="match status" value="1"/>
</dbReference>
<evidence type="ECO:0000256" key="3">
    <source>
        <dbReference type="ARBA" id="ARBA00022741"/>
    </source>
</evidence>
<protein>
    <recommendedName>
        <fullName evidence="11">Poly A polymerase head domain-containing protein</fullName>
    </recommendedName>
</protein>
<dbReference type="SUPFAM" id="SSF81891">
    <property type="entry name" value="Poly A polymerase C-terminal region-like"/>
    <property type="match status" value="1"/>
</dbReference>
<evidence type="ECO:0000256" key="5">
    <source>
        <dbReference type="RuleBase" id="RU003953"/>
    </source>
</evidence>
<keyword evidence="4 5" id="KW-0694">RNA-binding</keyword>
<dbReference type="AlphaFoldDB" id="A0A0C2X4F2"/>
<dbReference type="GO" id="GO:0001680">
    <property type="term" value="P:tRNA 3'-terminal CCA addition"/>
    <property type="evidence" value="ECO:0007669"/>
    <property type="project" value="UniProtKB-ARBA"/>
</dbReference>
<dbReference type="PANTHER" id="PTHR13734">
    <property type="entry name" value="TRNA-NUCLEOTIDYLTRANSFERASE"/>
    <property type="match status" value="1"/>
</dbReference>
<feature type="domain" description="tRNA nucleotidyltransferase/poly(A) polymerase RNA and SrmB- binding" evidence="8">
    <location>
        <begin position="222"/>
        <end position="262"/>
    </location>
</feature>
<evidence type="ECO:0000256" key="6">
    <source>
        <dbReference type="SAM" id="MobiDB-lite"/>
    </source>
</evidence>
<accession>A0A0C2X4F2</accession>
<dbReference type="OrthoDB" id="445712at2759"/>
<dbReference type="InterPro" id="IPR002646">
    <property type="entry name" value="PolA_pol_head_dom"/>
</dbReference>
<comment type="similarity">
    <text evidence="1 5">Belongs to the tRNA nucleotidyltransferase/poly(A) polymerase family.</text>
</comment>
<sequence>MPISPMVVHLTPQEEDICTLINDFCTETNSKNPEQEPVVCRIAGGWVRDKLLGIDSHDVDIAINTMTGETFAQGLLDTGRVQSIGATIASNPEQSKHLATTCLKILGLEVDLVNLRSETYSKDSRIPTIEFGTPQEDADRRDLCINALFYNIHTREVEDFTGKGIEDLKGGLVRTPLEPKSTFEDDPLRVLRCVRFASRLGFQTVPEISEAAQEASIQSMLATKISRERIGEEMDKMIRGPDPVYAFQLLHSFKLLPSIFLPSPQAQESASSESRSMDEAVAGVTSLDMVLYPVAGGLPALDPLFTTTAISDKSARARLTFAAALTPFRGLTYELKKKRILLVESVLRDGLKLGSQNHYIDGIPRLFNAAEMIIQAFPQPLEGKNRVAIGKLLRHPCIQNPVTGSEWSLSILYSLVQELVTCWKDGVLDEQKATSVIDKYNKVATTIKELDLTGAITAAPILDGKAICDTLQVKPGPHMSTLVERVIEWQLEHPNGTVEECKSWLQQQHTIGALGNLPPMVGELPDRRKKRKVASENTDA</sequence>
<dbReference type="GO" id="GO:0052929">
    <property type="term" value="F:ATP:3'-cytidine-cytidine-tRNA adenylyltransferase activity"/>
    <property type="evidence" value="ECO:0007669"/>
    <property type="project" value="TreeGrafter"/>
</dbReference>
<keyword evidence="3" id="KW-0547">Nucleotide-binding</keyword>
<organism evidence="9 10">
    <name type="scientific">Serendipita vermifera MAFF 305830</name>
    <dbReference type="NCBI Taxonomy" id="933852"/>
    <lineage>
        <taxon>Eukaryota</taxon>
        <taxon>Fungi</taxon>
        <taxon>Dikarya</taxon>
        <taxon>Basidiomycota</taxon>
        <taxon>Agaricomycotina</taxon>
        <taxon>Agaricomycetes</taxon>
        <taxon>Sebacinales</taxon>
        <taxon>Serendipitaceae</taxon>
        <taxon>Serendipita</taxon>
    </lineage>
</organism>
<name>A0A0C2X4F2_SERVB</name>
<dbReference type="PANTHER" id="PTHR13734:SF5">
    <property type="entry name" value="CCA TRNA NUCLEOTIDYLTRANSFERASE, MITOCHONDRIAL"/>
    <property type="match status" value="1"/>
</dbReference>
<evidence type="ECO:0000256" key="4">
    <source>
        <dbReference type="ARBA" id="ARBA00022884"/>
    </source>
</evidence>
<keyword evidence="10" id="KW-1185">Reference proteome</keyword>
<reference evidence="9 10" key="1">
    <citation type="submission" date="2014-04" db="EMBL/GenBank/DDBJ databases">
        <authorList>
            <consortium name="DOE Joint Genome Institute"/>
            <person name="Kuo A."/>
            <person name="Zuccaro A."/>
            <person name="Kohler A."/>
            <person name="Nagy L.G."/>
            <person name="Floudas D."/>
            <person name="Copeland A."/>
            <person name="Barry K.W."/>
            <person name="Cichocki N."/>
            <person name="Veneault-Fourrey C."/>
            <person name="LaButti K."/>
            <person name="Lindquist E.A."/>
            <person name="Lipzen A."/>
            <person name="Lundell T."/>
            <person name="Morin E."/>
            <person name="Murat C."/>
            <person name="Sun H."/>
            <person name="Tunlid A."/>
            <person name="Henrissat B."/>
            <person name="Grigoriev I.V."/>
            <person name="Hibbett D.S."/>
            <person name="Martin F."/>
            <person name="Nordberg H.P."/>
            <person name="Cantor M.N."/>
            <person name="Hua S.X."/>
        </authorList>
    </citation>
    <scope>NUCLEOTIDE SEQUENCE [LARGE SCALE GENOMIC DNA]</scope>
    <source>
        <strain evidence="9 10">MAFF 305830</strain>
    </source>
</reference>
<feature type="domain" description="Poly A polymerase head" evidence="7">
    <location>
        <begin position="40"/>
        <end position="174"/>
    </location>
</feature>
<gene>
    <name evidence="9" type="ORF">M408DRAFT_14571</name>
</gene>
<dbReference type="Pfam" id="PF01743">
    <property type="entry name" value="PolyA_pol"/>
    <property type="match status" value="1"/>
</dbReference>